<organism evidence="2 3">
    <name type="scientific">Geoalkalibacter halelectricus</name>
    <dbReference type="NCBI Taxonomy" id="2847045"/>
    <lineage>
        <taxon>Bacteria</taxon>
        <taxon>Pseudomonadati</taxon>
        <taxon>Thermodesulfobacteriota</taxon>
        <taxon>Desulfuromonadia</taxon>
        <taxon>Desulfuromonadales</taxon>
        <taxon>Geoalkalibacteraceae</taxon>
        <taxon>Geoalkalibacter</taxon>
    </lineage>
</organism>
<protein>
    <submittedName>
        <fullName evidence="2">Uncharacterized protein</fullName>
    </submittedName>
</protein>
<keyword evidence="1" id="KW-0812">Transmembrane</keyword>
<name>A0ABY5ZNN9_9BACT</name>
<dbReference type="EMBL" id="CP092109">
    <property type="protein sequence ID" value="UWZ80760.1"/>
    <property type="molecule type" value="Genomic_DNA"/>
</dbReference>
<sequence>MDWSGIADFFSFLQTERILATLRQWNLGELIANPWFLGGALVAALIAFIMRWRMLLAAILGCVGFAWLVSYTLERGTSLEGGSNEALLVFVGGGVALAAVVLYLIFIRSD</sequence>
<keyword evidence="1" id="KW-1133">Transmembrane helix</keyword>
<feature type="transmembrane region" description="Helical" evidence="1">
    <location>
        <begin position="30"/>
        <end position="48"/>
    </location>
</feature>
<evidence type="ECO:0000313" key="3">
    <source>
        <dbReference type="Proteomes" id="UP001060414"/>
    </source>
</evidence>
<dbReference type="RefSeq" id="WP_260749124.1">
    <property type="nucleotide sequence ID" value="NZ_CP092109.1"/>
</dbReference>
<proteinExistence type="predicted"/>
<keyword evidence="1" id="KW-0472">Membrane</keyword>
<accession>A0ABY5ZNN9</accession>
<evidence type="ECO:0000313" key="2">
    <source>
        <dbReference type="EMBL" id="UWZ80760.1"/>
    </source>
</evidence>
<reference evidence="2" key="1">
    <citation type="journal article" date="2022" name="Environ. Microbiol.">
        <title>Geoalkalibacter halelectricus SAP #1 sp. nov. possessing extracellular electron transfer and mineral#reducing capabilities from a haloalkaline environment.</title>
        <authorList>
            <person name="Yadav S."/>
            <person name="Singh R."/>
            <person name="Sundharam S.S."/>
            <person name="Chaudhary S."/>
            <person name="Krishnamurthi S."/>
            <person name="Patil S.A."/>
        </authorList>
    </citation>
    <scope>NUCLEOTIDE SEQUENCE</scope>
    <source>
        <strain evidence="2">SAP-1</strain>
    </source>
</reference>
<feature type="transmembrane region" description="Helical" evidence="1">
    <location>
        <begin position="85"/>
        <end position="106"/>
    </location>
</feature>
<evidence type="ECO:0000256" key="1">
    <source>
        <dbReference type="SAM" id="Phobius"/>
    </source>
</evidence>
<keyword evidence="3" id="KW-1185">Reference proteome</keyword>
<feature type="transmembrane region" description="Helical" evidence="1">
    <location>
        <begin position="55"/>
        <end position="73"/>
    </location>
</feature>
<dbReference type="Proteomes" id="UP001060414">
    <property type="component" value="Chromosome"/>
</dbReference>
<gene>
    <name evidence="2" type="ORF">L9S41_04995</name>
</gene>